<protein>
    <recommendedName>
        <fullName evidence="10">Transcription factor domain-containing protein</fullName>
    </recommendedName>
</protein>
<dbReference type="GO" id="GO:0000978">
    <property type="term" value="F:RNA polymerase II cis-regulatory region sequence-specific DNA binding"/>
    <property type="evidence" value="ECO:0007669"/>
    <property type="project" value="TreeGrafter"/>
</dbReference>
<gene>
    <name evidence="8" type="ORF">N7468_006745</name>
</gene>
<evidence type="ECO:0000256" key="6">
    <source>
        <dbReference type="ARBA" id="ARBA00023242"/>
    </source>
</evidence>
<proteinExistence type="predicted"/>
<dbReference type="PANTHER" id="PTHR31944:SF131">
    <property type="entry name" value="HEME-RESPONSIVE ZINC FINGER TRANSCRIPTION FACTOR HAP1"/>
    <property type="match status" value="1"/>
</dbReference>
<dbReference type="EMBL" id="JAPQKS010000005">
    <property type="protein sequence ID" value="KAJ5225520.1"/>
    <property type="molecule type" value="Genomic_DNA"/>
</dbReference>
<feature type="signal peptide" evidence="7">
    <location>
        <begin position="1"/>
        <end position="21"/>
    </location>
</feature>
<dbReference type="InterPro" id="IPR051430">
    <property type="entry name" value="Fungal_TF_Env_Response"/>
</dbReference>
<dbReference type="GeneID" id="83203344"/>
<keyword evidence="2" id="KW-0862">Zinc</keyword>
<dbReference type="RefSeq" id="XP_058328931.1">
    <property type="nucleotide sequence ID" value="XM_058476041.1"/>
</dbReference>
<feature type="chain" id="PRO_5040939877" description="Transcription factor domain-containing protein" evidence="7">
    <location>
        <begin position="22"/>
        <end position="375"/>
    </location>
</feature>
<name>A0A9W9NSX5_9EURO</name>
<evidence type="ECO:0000313" key="8">
    <source>
        <dbReference type="EMBL" id="KAJ5225520.1"/>
    </source>
</evidence>
<accession>A0A9W9NSX5</accession>
<dbReference type="GO" id="GO:0046872">
    <property type="term" value="F:metal ion binding"/>
    <property type="evidence" value="ECO:0007669"/>
    <property type="project" value="UniProtKB-KW"/>
</dbReference>
<evidence type="ECO:0000256" key="3">
    <source>
        <dbReference type="ARBA" id="ARBA00023015"/>
    </source>
</evidence>
<keyword evidence="6" id="KW-0539">Nucleus</keyword>
<keyword evidence="7" id="KW-0732">Signal</keyword>
<evidence type="ECO:0008006" key="10">
    <source>
        <dbReference type="Google" id="ProtNLM"/>
    </source>
</evidence>
<keyword evidence="5" id="KW-0804">Transcription</keyword>
<evidence type="ECO:0000313" key="9">
    <source>
        <dbReference type="Proteomes" id="UP001150941"/>
    </source>
</evidence>
<evidence type="ECO:0000256" key="7">
    <source>
        <dbReference type="SAM" id="SignalP"/>
    </source>
</evidence>
<dbReference type="AlphaFoldDB" id="A0A9W9NSX5"/>
<evidence type="ECO:0000256" key="5">
    <source>
        <dbReference type="ARBA" id="ARBA00023163"/>
    </source>
</evidence>
<reference evidence="8" key="1">
    <citation type="submission" date="2022-11" db="EMBL/GenBank/DDBJ databases">
        <authorList>
            <person name="Petersen C."/>
        </authorList>
    </citation>
    <scope>NUCLEOTIDE SEQUENCE</scope>
    <source>
        <strain evidence="8">IBT 19713</strain>
    </source>
</reference>
<dbReference type="OrthoDB" id="4934715at2759"/>
<evidence type="ECO:0000256" key="2">
    <source>
        <dbReference type="ARBA" id="ARBA00022833"/>
    </source>
</evidence>
<dbReference type="Proteomes" id="UP001150941">
    <property type="component" value="Unassembled WGS sequence"/>
</dbReference>
<evidence type="ECO:0000256" key="1">
    <source>
        <dbReference type="ARBA" id="ARBA00022723"/>
    </source>
</evidence>
<reference evidence="8" key="2">
    <citation type="journal article" date="2023" name="IMA Fungus">
        <title>Comparative genomic study of the Penicillium genus elucidates a diverse pangenome and 15 lateral gene transfer events.</title>
        <authorList>
            <person name="Petersen C."/>
            <person name="Sorensen T."/>
            <person name="Nielsen M.R."/>
            <person name="Sondergaard T.E."/>
            <person name="Sorensen J.L."/>
            <person name="Fitzpatrick D.A."/>
            <person name="Frisvad J.C."/>
            <person name="Nielsen K.L."/>
        </authorList>
    </citation>
    <scope>NUCLEOTIDE SEQUENCE</scope>
    <source>
        <strain evidence="8">IBT 19713</strain>
    </source>
</reference>
<keyword evidence="9" id="KW-1185">Reference proteome</keyword>
<organism evidence="8 9">
    <name type="scientific">Penicillium chermesinum</name>
    <dbReference type="NCBI Taxonomy" id="63820"/>
    <lineage>
        <taxon>Eukaryota</taxon>
        <taxon>Fungi</taxon>
        <taxon>Dikarya</taxon>
        <taxon>Ascomycota</taxon>
        <taxon>Pezizomycotina</taxon>
        <taxon>Eurotiomycetes</taxon>
        <taxon>Eurotiomycetidae</taxon>
        <taxon>Eurotiales</taxon>
        <taxon>Aspergillaceae</taxon>
        <taxon>Penicillium</taxon>
    </lineage>
</organism>
<keyword evidence="3" id="KW-0805">Transcription regulation</keyword>
<dbReference type="PANTHER" id="PTHR31944">
    <property type="entry name" value="HEME-RESPONSIVE ZINC FINGER TRANSCRIPTION FACTOR HAP1"/>
    <property type="match status" value="1"/>
</dbReference>
<dbReference type="CDD" id="cd12148">
    <property type="entry name" value="fungal_TF_MHR"/>
    <property type="match status" value="1"/>
</dbReference>
<comment type="caution">
    <text evidence="8">The sequence shown here is derived from an EMBL/GenBank/DDBJ whole genome shotgun (WGS) entry which is preliminary data.</text>
</comment>
<evidence type="ECO:0000256" key="4">
    <source>
        <dbReference type="ARBA" id="ARBA00023125"/>
    </source>
</evidence>
<sequence>MRRRVWMLIMDLDTMLSLSVGLPRLLREFQSDSAMPRNLLDTDFDEDTVELPPSRPPSFEGPCQWLVSKHRVTSIYGIITDFSTSIRRPSYAEVMHLDKLLCETYASTPENLREKPLNKSLMDSSQVTIRRIQLRLLVSKAKCVLHYRYLAPARTDERYAYSRKTCIEEALCIVRYHHLMQQETEPGGRFWRERWKIASPIMRETWVMGSTLLCLELNFDLSDGDPNSKRIPLSQNTRKQIISALRKSRAIWYESNDTHSEPKRAMKALDVVFDKVHKQDEATSRKAAEQATEKMGETVPNENLSADFLMQDNEFSWPELESAMFLNQSISVPNFETDLFDSPFTPSDVAPDLSGLTNSVDEMLGVSMNYPRFDH</sequence>
<keyword evidence="1" id="KW-0479">Metal-binding</keyword>
<dbReference type="GO" id="GO:0001228">
    <property type="term" value="F:DNA-binding transcription activator activity, RNA polymerase II-specific"/>
    <property type="evidence" value="ECO:0007669"/>
    <property type="project" value="TreeGrafter"/>
</dbReference>
<dbReference type="GO" id="GO:0005634">
    <property type="term" value="C:nucleus"/>
    <property type="evidence" value="ECO:0007669"/>
    <property type="project" value="TreeGrafter"/>
</dbReference>
<keyword evidence="4" id="KW-0238">DNA-binding</keyword>